<dbReference type="RefSeq" id="WP_162386959.1">
    <property type="nucleotide sequence ID" value="NZ_CP045997.1"/>
</dbReference>
<accession>A0A6P1VTZ2</accession>
<dbReference type="AlphaFoldDB" id="A0A6P1VTZ2"/>
<organism evidence="1 2">
    <name type="scientific">Spirosoma endbachense</name>
    <dbReference type="NCBI Taxonomy" id="2666025"/>
    <lineage>
        <taxon>Bacteria</taxon>
        <taxon>Pseudomonadati</taxon>
        <taxon>Bacteroidota</taxon>
        <taxon>Cytophagia</taxon>
        <taxon>Cytophagales</taxon>
        <taxon>Cytophagaceae</taxon>
        <taxon>Spirosoma</taxon>
    </lineage>
</organism>
<dbReference type="KEGG" id="senf:GJR95_16715"/>
<evidence type="ECO:0000313" key="1">
    <source>
        <dbReference type="EMBL" id="QHV96553.1"/>
    </source>
</evidence>
<keyword evidence="2" id="KW-1185">Reference proteome</keyword>
<dbReference type="SUPFAM" id="SSF52540">
    <property type="entry name" value="P-loop containing nucleoside triphosphate hydrolases"/>
    <property type="match status" value="1"/>
</dbReference>
<dbReference type="PANTHER" id="PTHR37816">
    <property type="entry name" value="YALI0E33011P"/>
    <property type="match status" value="1"/>
</dbReference>
<dbReference type="InterPro" id="IPR027417">
    <property type="entry name" value="P-loop_NTPase"/>
</dbReference>
<dbReference type="InterPro" id="IPR052922">
    <property type="entry name" value="Cytidylate_Kinase-2"/>
</dbReference>
<protein>
    <recommendedName>
        <fullName evidence="3">Adenylate kinase</fullName>
    </recommendedName>
</protein>
<proteinExistence type="predicted"/>
<sequence length="178" mass="20477">MKLHVFGASGSGVTTLGHRLSLLLNTPYFDTDSYHWVPTYPPFTIKRPAHQRHAWLVSDLARQNSWILGGTVYNWGDYWRSAFDLAVYLWIPKAIRLERLHQREQSRGGLVGMAAEQSKLFLDWAAQYDAGDLPGRSRARHDAWIDQLNCPVLRLEGDIRLDERVELVQNRISNLDAH</sequence>
<evidence type="ECO:0000313" key="2">
    <source>
        <dbReference type="Proteomes" id="UP000464577"/>
    </source>
</evidence>
<dbReference type="Gene3D" id="3.40.50.300">
    <property type="entry name" value="P-loop containing nucleotide triphosphate hydrolases"/>
    <property type="match status" value="1"/>
</dbReference>
<dbReference type="EMBL" id="CP045997">
    <property type="protein sequence ID" value="QHV96553.1"/>
    <property type="molecule type" value="Genomic_DNA"/>
</dbReference>
<dbReference type="Proteomes" id="UP000464577">
    <property type="component" value="Chromosome"/>
</dbReference>
<evidence type="ECO:0008006" key="3">
    <source>
        <dbReference type="Google" id="ProtNLM"/>
    </source>
</evidence>
<name>A0A6P1VTZ2_9BACT</name>
<dbReference type="PANTHER" id="PTHR37816:SF2">
    <property type="entry name" value="DNA TOPOLOGY MODULATION PROTEIN FLAR-RELATED PROTEIN"/>
    <property type="match status" value="1"/>
</dbReference>
<reference evidence="1 2" key="1">
    <citation type="submission" date="2019-11" db="EMBL/GenBank/DDBJ databases">
        <title>Spirosoma endbachense sp. nov., isolated from a natural salt meadow.</title>
        <authorList>
            <person name="Rojas J."/>
            <person name="Ambika Manirajan B."/>
            <person name="Ratering S."/>
            <person name="Suarez C."/>
            <person name="Geissler-Plaum R."/>
            <person name="Schnell S."/>
        </authorList>
    </citation>
    <scope>NUCLEOTIDE SEQUENCE [LARGE SCALE GENOMIC DNA]</scope>
    <source>
        <strain evidence="1 2">I-24</strain>
    </source>
</reference>
<gene>
    <name evidence="1" type="ORF">GJR95_16715</name>
</gene>